<keyword evidence="5 6" id="KW-0472">Membrane</keyword>
<dbReference type="STRING" id="406818.XBJ1_4317"/>
<evidence type="ECO:0000256" key="3">
    <source>
        <dbReference type="ARBA" id="ARBA00022692"/>
    </source>
</evidence>
<proteinExistence type="predicted"/>
<dbReference type="PANTHER" id="PTHR30250:SF28">
    <property type="entry name" value="POLYSACCHARIDE BIOSYNTHESIS PROTEIN"/>
    <property type="match status" value="1"/>
</dbReference>
<accession>D3V6Z1</accession>
<dbReference type="KEGG" id="xbo:XBJ1_4317"/>
<feature type="transmembrane region" description="Helical" evidence="6">
    <location>
        <begin position="126"/>
        <end position="148"/>
    </location>
</feature>
<name>D3V6Z1_XENBS</name>
<feature type="transmembrane region" description="Helical" evidence="6">
    <location>
        <begin position="21"/>
        <end position="42"/>
    </location>
</feature>
<keyword evidence="4 6" id="KW-1133">Transmembrane helix</keyword>
<evidence type="ECO:0000256" key="5">
    <source>
        <dbReference type="ARBA" id="ARBA00023136"/>
    </source>
</evidence>
<feature type="transmembrane region" description="Helical" evidence="6">
    <location>
        <begin position="430"/>
        <end position="448"/>
    </location>
</feature>
<dbReference type="Pfam" id="PF13440">
    <property type="entry name" value="Polysacc_synt_3"/>
    <property type="match status" value="1"/>
</dbReference>
<evidence type="ECO:0000256" key="4">
    <source>
        <dbReference type="ARBA" id="ARBA00022989"/>
    </source>
</evidence>
<gene>
    <name evidence="7" type="ordered locus">XBJ1_4317</name>
</gene>
<feature type="transmembrane region" description="Helical" evidence="6">
    <location>
        <begin position="369"/>
        <end position="387"/>
    </location>
</feature>
<feature type="transmembrane region" description="Helical" evidence="6">
    <location>
        <begin position="87"/>
        <end position="110"/>
    </location>
</feature>
<dbReference type="Proteomes" id="UP000002045">
    <property type="component" value="Chromosome"/>
</dbReference>
<feature type="transmembrane region" description="Helical" evidence="6">
    <location>
        <begin position="393"/>
        <end position="418"/>
    </location>
</feature>
<feature type="transmembrane region" description="Helical" evidence="6">
    <location>
        <begin position="460"/>
        <end position="478"/>
    </location>
</feature>
<evidence type="ECO:0000256" key="2">
    <source>
        <dbReference type="ARBA" id="ARBA00022475"/>
    </source>
</evidence>
<dbReference type="PATRIC" id="fig|406818.4.peg.3887"/>
<comment type="subcellular location">
    <subcellularLocation>
        <location evidence="1">Cell membrane</location>
        <topology evidence="1">Multi-pass membrane protein</topology>
    </subcellularLocation>
</comment>
<dbReference type="eggNOG" id="COG2244">
    <property type="taxonomic scope" value="Bacteria"/>
</dbReference>
<evidence type="ECO:0000313" key="7">
    <source>
        <dbReference type="EMBL" id="CBJ83420.1"/>
    </source>
</evidence>
<dbReference type="AlphaFoldDB" id="D3V6Z1"/>
<dbReference type="EMBL" id="FN667741">
    <property type="protein sequence ID" value="CBJ83420.1"/>
    <property type="molecule type" value="Genomic_DNA"/>
</dbReference>
<evidence type="ECO:0000256" key="6">
    <source>
        <dbReference type="SAM" id="Phobius"/>
    </source>
</evidence>
<sequence length="485" mass="56401">MNYIKNILLKIKEKNKFYYNVLSLAGGTLLAQLITIAFMPLMTRLYSPNSFGVLATYISIIAILNVIVSLRYELAIVLPKYDNQAKVILFLALAFTIITSFTSILIIIFFPKKLLGNMGLQDFNNYLYLIPASLLFIGIYQALTYWASRNKNFTLIARTKFSQTLSMLIAQLSLYKLQDLGLILGQLLNQFMGSLKLYKYSKKTKSFVIPSRKRLIWGIRKYKDFPKYILMGSLLDNTSSRIPIFLLAIHFNPAYAGFYAITDRILTLPVQLIGKSLSNVYYAEASNFYRENRLNELTYQIYKKLVTLAFPFVILIMLISPTMFNYIFGNEWKTAGHYARILCMLMYIVFITSPISSAYMILGKQKIWTLFQAIILLTSIVTLYIGIYLDNDIYTILFYSIGNMLCWSIILVYLFRILKIKFKQYFKDQYINFILSLLTNSPLIIYMLYIHLNNTQENTIYWAGCIIISLILIIFRYMHMLKKKV</sequence>
<dbReference type="RefSeq" id="WP_012990557.1">
    <property type="nucleotide sequence ID" value="NC_013892.1"/>
</dbReference>
<evidence type="ECO:0000256" key="1">
    <source>
        <dbReference type="ARBA" id="ARBA00004651"/>
    </source>
</evidence>
<dbReference type="PANTHER" id="PTHR30250">
    <property type="entry name" value="PST FAMILY PREDICTED COLANIC ACID TRANSPORTER"/>
    <property type="match status" value="1"/>
</dbReference>
<keyword evidence="2" id="KW-1003">Cell membrane</keyword>
<keyword evidence="3 6" id="KW-0812">Transmembrane</keyword>
<feature type="transmembrane region" description="Helical" evidence="6">
    <location>
        <begin position="54"/>
        <end position="75"/>
    </location>
</feature>
<evidence type="ECO:0000313" key="8">
    <source>
        <dbReference type="Proteomes" id="UP000002045"/>
    </source>
</evidence>
<reference evidence="7" key="1">
    <citation type="journal article" date="2011" name="PLoS ONE">
        <title>The entomopathogenic bacterial endosymbionts xenorhabdus and photorhabdus: convergent lifestyles from divergent genomes.</title>
        <authorList>
            <person name="Chaston J.M."/>
            <person name="Suen G."/>
            <person name="Tucker S.L."/>
            <person name="Andersen A.W."/>
            <person name="Bhasin A."/>
            <person name="Bode E."/>
            <person name="Bode H.B."/>
            <person name="Brachmann A.O."/>
            <person name="Cowles C.E."/>
            <person name="Cowles K.N."/>
            <person name="Darby C."/>
            <person name="de Leon L."/>
            <person name="Drace K."/>
            <person name="Du Z."/>
            <person name="Givaudan A."/>
            <person name="Herbert Tran E.E."/>
            <person name="Jewell K.A."/>
            <person name="Knack J.J."/>
            <person name="Krasomil-Osterfeld K.C."/>
            <person name="Kukor R."/>
            <person name="Lanois A."/>
            <person name="Latreille P."/>
            <person name="Leimgruber N.K."/>
            <person name="Lipke C.M."/>
            <person name="Liu R."/>
            <person name="Lu X."/>
            <person name="Martens E.C."/>
            <person name="Marri P.R."/>
            <person name="Medigue C."/>
            <person name="Menard M.L."/>
            <person name="Miller N.M."/>
            <person name="Morales-Soto N."/>
            <person name="Norton S."/>
            <person name="Ogier J.C."/>
            <person name="Orchard S.S."/>
            <person name="Park D."/>
            <person name="Park Y."/>
            <person name="Qurollo B.A."/>
            <person name="Sugar D.R."/>
            <person name="Richards G.R."/>
            <person name="Rouy Z."/>
            <person name="Slominski B."/>
            <person name="Slominski K."/>
            <person name="Snyder H."/>
            <person name="Tjaden B.C."/>
            <person name="van der Hoeven R."/>
            <person name="Welch R.D."/>
            <person name="Wheeler C."/>
            <person name="Xiang B."/>
            <person name="Barbazuk B."/>
            <person name="Gaudriault S."/>
            <person name="Goodner B."/>
            <person name="Slater S.C."/>
            <person name="Forst S."/>
            <person name="Goldman B.S."/>
            <person name="Goodrich-Blair H."/>
        </authorList>
    </citation>
    <scope>NUCLEOTIDE SEQUENCE [LARGE SCALE GENOMIC DNA]</scope>
    <source>
        <strain evidence="7">SS-2004</strain>
    </source>
</reference>
<feature type="transmembrane region" description="Helical" evidence="6">
    <location>
        <begin position="339"/>
        <end position="362"/>
    </location>
</feature>
<protein>
    <submittedName>
        <fullName evidence="7">Putative O-antigen translocase</fullName>
    </submittedName>
</protein>
<dbReference type="InterPro" id="IPR050833">
    <property type="entry name" value="Poly_Biosynth_Transport"/>
</dbReference>
<feature type="transmembrane region" description="Helical" evidence="6">
    <location>
        <begin position="305"/>
        <end position="327"/>
    </location>
</feature>
<dbReference type="HOGENOM" id="CLU_037830_0_0_6"/>
<dbReference type="GO" id="GO:0005886">
    <property type="term" value="C:plasma membrane"/>
    <property type="evidence" value="ECO:0007669"/>
    <property type="project" value="UniProtKB-SubCell"/>
</dbReference>
<organism evidence="7 8">
    <name type="scientific">Xenorhabdus bovienii (strain SS-2004)</name>
    <name type="common">Xenorhabdus nematophila subsp. bovienii</name>
    <dbReference type="NCBI Taxonomy" id="406818"/>
    <lineage>
        <taxon>Bacteria</taxon>
        <taxon>Pseudomonadati</taxon>
        <taxon>Pseudomonadota</taxon>
        <taxon>Gammaproteobacteria</taxon>
        <taxon>Enterobacterales</taxon>
        <taxon>Morganellaceae</taxon>
        <taxon>Xenorhabdus</taxon>
    </lineage>
</organism>